<dbReference type="Proteomes" id="UP000694523">
    <property type="component" value="Unplaced"/>
</dbReference>
<sequence>MSWETPFLDEASSSAFSSKIAKEKNNSTTMQAHTDNSNGRSCSEKDSGFSDTSSDCKHTDAKDPSNEKRQRETSKETFLNHNESLEISNRRNVIVAPGTQQLPPFYIIKNMVQSHIVQKNAPLIWPSGAKPAVSGENPVILLQPPTPQFPKAPGLSQSDITAKKINAAHLPVKSYPRIAPYPSKKPADKTTQNSNALNQSKRVCIENNNAQATHKVVPSTSRLSSCSATVSATQPTHQCPLSPPLN</sequence>
<dbReference type="AlphaFoldDB" id="A0A8C6SZG3"/>
<evidence type="ECO:0000256" key="1">
    <source>
        <dbReference type="SAM" id="MobiDB-lite"/>
    </source>
</evidence>
<evidence type="ECO:0000313" key="2">
    <source>
        <dbReference type="Ensembl" id="ENSNMLP00000013971.1"/>
    </source>
</evidence>
<reference evidence="2" key="1">
    <citation type="submission" date="2025-08" db="UniProtKB">
        <authorList>
            <consortium name="Ensembl"/>
        </authorList>
    </citation>
    <scope>IDENTIFICATION</scope>
</reference>
<feature type="region of interest" description="Disordered" evidence="1">
    <location>
        <begin position="1"/>
        <end position="83"/>
    </location>
</feature>
<dbReference type="GO" id="GO:0005634">
    <property type="term" value="C:nucleus"/>
    <property type="evidence" value="ECO:0007669"/>
    <property type="project" value="TreeGrafter"/>
</dbReference>
<reference evidence="2" key="2">
    <citation type="submission" date="2025-09" db="UniProtKB">
        <authorList>
            <consortium name="Ensembl"/>
        </authorList>
    </citation>
    <scope>IDENTIFICATION</scope>
</reference>
<dbReference type="GO" id="GO:0042754">
    <property type="term" value="P:negative regulation of circadian rhythm"/>
    <property type="evidence" value="ECO:0007669"/>
    <property type="project" value="InterPro"/>
</dbReference>
<name>A0A8C6SZG3_9GOBI</name>
<dbReference type="InterPro" id="IPR031602">
    <property type="entry name" value="CIPC"/>
</dbReference>
<feature type="compositionally biased region" description="Basic and acidic residues" evidence="1">
    <location>
        <begin position="42"/>
        <end position="75"/>
    </location>
</feature>
<feature type="compositionally biased region" description="Polar residues" evidence="1">
    <location>
        <begin position="26"/>
        <end position="41"/>
    </location>
</feature>
<dbReference type="GO" id="GO:0045892">
    <property type="term" value="P:negative regulation of DNA-templated transcription"/>
    <property type="evidence" value="ECO:0007669"/>
    <property type="project" value="InterPro"/>
</dbReference>
<evidence type="ECO:0000313" key="3">
    <source>
        <dbReference type="Proteomes" id="UP000694523"/>
    </source>
</evidence>
<dbReference type="PANTHER" id="PTHR34648:SF7">
    <property type="entry name" value="SI:CH211-132B12.7"/>
    <property type="match status" value="1"/>
</dbReference>
<keyword evidence="3" id="KW-1185">Reference proteome</keyword>
<protein>
    <submittedName>
        <fullName evidence="2">Uncharacterized protein</fullName>
    </submittedName>
</protein>
<dbReference type="Ensembl" id="ENSNMLT00000015718.1">
    <property type="protein sequence ID" value="ENSNMLP00000013971.1"/>
    <property type="gene ID" value="ENSNMLG00000009355.1"/>
</dbReference>
<organism evidence="2 3">
    <name type="scientific">Neogobius melanostomus</name>
    <name type="common">round goby</name>
    <dbReference type="NCBI Taxonomy" id="47308"/>
    <lineage>
        <taxon>Eukaryota</taxon>
        <taxon>Metazoa</taxon>
        <taxon>Chordata</taxon>
        <taxon>Craniata</taxon>
        <taxon>Vertebrata</taxon>
        <taxon>Euteleostomi</taxon>
        <taxon>Actinopterygii</taxon>
        <taxon>Neopterygii</taxon>
        <taxon>Teleostei</taxon>
        <taxon>Neoteleostei</taxon>
        <taxon>Acanthomorphata</taxon>
        <taxon>Gobiaria</taxon>
        <taxon>Gobiiformes</taxon>
        <taxon>Gobioidei</taxon>
        <taxon>Gobiidae</taxon>
        <taxon>Benthophilinae</taxon>
        <taxon>Neogobiini</taxon>
        <taxon>Neogobius</taxon>
    </lineage>
</organism>
<proteinExistence type="predicted"/>
<accession>A0A8C6SZG3</accession>
<dbReference type="PANTHER" id="PTHR34648">
    <property type="entry name" value="CLOCK-INTERACTING PACEMAKER"/>
    <property type="match status" value="1"/>
</dbReference>
<dbReference type="Pfam" id="PF15800">
    <property type="entry name" value="CiPC"/>
    <property type="match status" value="1"/>
</dbReference>